<keyword evidence="2" id="KW-1185">Reference proteome</keyword>
<dbReference type="AlphaFoldDB" id="A0A9N9XLC9"/>
<dbReference type="OrthoDB" id="9983019at2759"/>
<dbReference type="Gene3D" id="1.10.600.10">
    <property type="entry name" value="Farnesyl Diphosphate Synthase"/>
    <property type="match status" value="1"/>
</dbReference>
<accession>A0A9N9XLC9</accession>
<dbReference type="PANTHER" id="PTHR12001">
    <property type="entry name" value="GERANYLGERANYL PYROPHOSPHATE SYNTHASE"/>
    <property type="match status" value="1"/>
</dbReference>
<dbReference type="InterPro" id="IPR008949">
    <property type="entry name" value="Isoprenoid_synthase_dom_sf"/>
</dbReference>
<protein>
    <recommendedName>
        <fullName evidence="3">Decaprenyl-diphosphate synthase subunit 2</fullName>
    </recommendedName>
</protein>
<reference evidence="1" key="1">
    <citation type="submission" date="2022-01" db="EMBL/GenBank/DDBJ databases">
        <authorList>
            <person name="King R."/>
        </authorList>
    </citation>
    <scope>NUCLEOTIDE SEQUENCE</scope>
</reference>
<evidence type="ECO:0000313" key="2">
    <source>
        <dbReference type="Proteomes" id="UP001153712"/>
    </source>
</evidence>
<dbReference type="EMBL" id="OU900095">
    <property type="protein sequence ID" value="CAG9858479.1"/>
    <property type="molecule type" value="Genomic_DNA"/>
</dbReference>
<dbReference type="PANTHER" id="PTHR12001:SF55">
    <property type="entry name" value="ALL TRANS-POLYPRENYL-DIPHOSPHATE SYNTHASE PDSS2"/>
    <property type="match status" value="1"/>
</dbReference>
<organism evidence="1 2">
    <name type="scientific">Phyllotreta striolata</name>
    <name type="common">Striped flea beetle</name>
    <name type="synonym">Crioceris striolata</name>
    <dbReference type="NCBI Taxonomy" id="444603"/>
    <lineage>
        <taxon>Eukaryota</taxon>
        <taxon>Metazoa</taxon>
        <taxon>Ecdysozoa</taxon>
        <taxon>Arthropoda</taxon>
        <taxon>Hexapoda</taxon>
        <taxon>Insecta</taxon>
        <taxon>Pterygota</taxon>
        <taxon>Neoptera</taxon>
        <taxon>Endopterygota</taxon>
        <taxon>Coleoptera</taxon>
        <taxon>Polyphaga</taxon>
        <taxon>Cucujiformia</taxon>
        <taxon>Chrysomeloidea</taxon>
        <taxon>Chrysomelidae</taxon>
        <taxon>Galerucinae</taxon>
        <taxon>Alticini</taxon>
        <taxon>Phyllotreta</taxon>
    </lineage>
</organism>
<evidence type="ECO:0000313" key="1">
    <source>
        <dbReference type="EMBL" id="CAG9858479.1"/>
    </source>
</evidence>
<dbReference type="GO" id="GO:0005739">
    <property type="term" value="C:mitochondrion"/>
    <property type="evidence" value="ECO:0007669"/>
    <property type="project" value="TreeGrafter"/>
</dbReference>
<sequence length="383" mass="43278">MNIACRRSSKPIAKCIYSSIKCNHIFTKPFDCESEVVKEAERIVENSVSHLNQEWLLVNNTEIAPFIETVAEHPLVEYTRNLFSNQEFPSWSLLLLLISKLAGSKFESSINQSQTTLTKIMEKLRLSNIIHKSMRTILRHEKGIEEICTTNQVLLLSGDYIFSTCMLDLSTLGSWRVNEIVFSSARDLTEAAFIPPEYNQNMTIPAPPKSNVENVVIRNYIDSGSISYGDALGNAKSEWIARQLTNEAHIMAKFSQASTVLANQPEELQESAYILGRNLALAMQLRKEISIFRPGNYTPFLLTNAPLMFHLQDNVDDYKTITDSFSKCDIFKYDCIRELVANGSGLQKSVEMKTELVNSCLEVLNKFPDNDAKDVLSNILLDV</sequence>
<evidence type="ECO:0008006" key="3">
    <source>
        <dbReference type="Google" id="ProtNLM"/>
    </source>
</evidence>
<dbReference type="GO" id="GO:0004659">
    <property type="term" value="F:prenyltransferase activity"/>
    <property type="evidence" value="ECO:0007669"/>
    <property type="project" value="TreeGrafter"/>
</dbReference>
<name>A0A9N9XLC9_PHYSR</name>
<dbReference type="Proteomes" id="UP001153712">
    <property type="component" value="Chromosome 2"/>
</dbReference>
<dbReference type="GO" id="GO:1990234">
    <property type="term" value="C:transferase complex"/>
    <property type="evidence" value="ECO:0007669"/>
    <property type="project" value="TreeGrafter"/>
</dbReference>
<gene>
    <name evidence="1" type="ORF">PHYEVI_LOCUS4869</name>
</gene>
<proteinExistence type="predicted"/>
<dbReference type="GO" id="GO:0006744">
    <property type="term" value="P:ubiquinone biosynthetic process"/>
    <property type="evidence" value="ECO:0007669"/>
    <property type="project" value="TreeGrafter"/>
</dbReference>
<dbReference type="SUPFAM" id="SSF48576">
    <property type="entry name" value="Terpenoid synthases"/>
    <property type="match status" value="1"/>
</dbReference>
<dbReference type="GO" id="GO:0008299">
    <property type="term" value="P:isoprenoid biosynthetic process"/>
    <property type="evidence" value="ECO:0007669"/>
    <property type="project" value="TreeGrafter"/>
</dbReference>